<gene>
    <name evidence="2" type="ORF">NW766_002085</name>
</gene>
<reference evidence="2" key="1">
    <citation type="submission" date="2022-10" db="EMBL/GenBank/DDBJ databases">
        <title>Fusarium specimens isolated from Avocado Roots.</title>
        <authorList>
            <person name="Stajich J."/>
            <person name="Roper C."/>
            <person name="Heimlech-Rivalta G."/>
        </authorList>
    </citation>
    <scope>NUCLEOTIDE SEQUENCE</scope>
    <source>
        <strain evidence="2">CF00143</strain>
    </source>
</reference>
<name>A0A9W8PY40_9HYPO</name>
<protein>
    <submittedName>
        <fullName evidence="2">Uncharacterized protein</fullName>
    </submittedName>
</protein>
<evidence type="ECO:0000313" key="3">
    <source>
        <dbReference type="Proteomes" id="UP001152130"/>
    </source>
</evidence>
<dbReference type="EMBL" id="JAPDHF010000003">
    <property type="protein sequence ID" value="KAJ4020596.1"/>
    <property type="molecule type" value="Genomic_DNA"/>
</dbReference>
<proteinExistence type="predicted"/>
<sequence>MVTVWVSFDWLYRQWSTHTTPIAIGEDTTADKDCGSMKMANRFLQHEEDSRPRPFKERDRSRGGEVTAIHHWKGVGVPIKSGHILRFKVKEDEEDKFLQMLWVQWFLLPIAALNGVGNYMDTAGDTRDDEDKDADGTATPAKGEGGKGKSNTSTPTLTTLSIKFPDTLTITVCGKFSNAPTLIISWWSFKIQTADTRASFYSPQGYTKTGRSASKRYQEYSFFLLELIRS</sequence>
<dbReference type="Proteomes" id="UP001152130">
    <property type="component" value="Unassembled WGS sequence"/>
</dbReference>
<comment type="caution">
    <text evidence="2">The sequence shown here is derived from an EMBL/GenBank/DDBJ whole genome shotgun (WGS) entry which is preliminary data.</text>
</comment>
<evidence type="ECO:0000256" key="1">
    <source>
        <dbReference type="SAM" id="MobiDB-lite"/>
    </source>
</evidence>
<keyword evidence="3" id="KW-1185">Reference proteome</keyword>
<feature type="region of interest" description="Disordered" evidence="1">
    <location>
        <begin position="124"/>
        <end position="154"/>
    </location>
</feature>
<dbReference type="AlphaFoldDB" id="A0A9W8PY40"/>
<accession>A0A9W8PY40</accession>
<evidence type="ECO:0000313" key="2">
    <source>
        <dbReference type="EMBL" id="KAJ4020596.1"/>
    </source>
</evidence>
<organism evidence="2 3">
    <name type="scientific">Fusarium irregulare</name>
    <dbReference type="NCBI Taxonomy" id="2494466"/>
    <lineage>
        <taxon>Eukaryota</taxon>
        <taxon>Fungi</taxon>
        <taxon>Dikarya</taxon>
        <taxon>Ascomycota</taxon>
        <taxon>Pezizomycotina</taxon>
        <taxon>Sordariomycetes</taxon>
        <taxon>Hypocreomycetidae</taxon>
        <taxon>Hypocreales</taxon>
        <taxon>Nectriaceae</taxon>
        <taxon>Fusarium</taxon>
        <taxon>Fusarium incarnatum-equiseti species complex</taxon>
    </lineage>
</organism>